<dbReference type="KEGG" id="kmn:HW532_21430"/>
<feature type="signal peptide" evidence="1">
    <location>
        <begin position="1"/>
        <end position="28"/>
    </location>
</feature>
<evidence type="ECO:0000313" key="3">
    <source>
        <dbReference type="Proteomes" id="UP000593594"/>
    </source>
</evidence>
<dbReference type="RefSeq" id="WP_213162403.1">
    <property type="nucleotide sequence ID" value="NZ_CP058214.1"/>
</dbReference>
<feature type="chain" id="PRO_5032552161" evidence="1">
    <location>
        <begin position="29"/>
        <end position="99"/>
    </location>
</feature>
<sequence length="99" mass="11112">MTLKFGTVPMLALSALAVAAVVPAAVQATEQFIPKGFTYAPGDDRLPPLNSPQDRVDAGADVRETEIWRDKQDKRIFLQQLDNFQNHDFNPPSDVYTHW</sequence>
<organism evidence="2 3">
    <name type="scientific">Kaustia mangrovi</name>
    <dbReference type="NCBI Taxonomy" id="2593653"/>
    <lineage>
        <taxon>Bacteria</taxon>
        <taxon>Pseudomonadati</taxon>
        <taxon>Pseudomonadota</taxon>
        <taxon>Alphaproteobacteria</taxon>
        <taxon>Hyphomicrobiales</taxon>
        <taxon>Parvibaculaceae</taxon>
        <taxon>Kaustia</taxon>
    </lineage>
</organism>
<dbReference type="AlphaFoldDB" id="A0A7S8HDV1"/>
<dbReference type="Proteomes" id="UP000593594">
    <property type="component" value="Chromosome"/>
</dbReference>
<evidence type="ECO:0000313" key="2">
    <source>
        <dbReference type="EMBL" id="QPC45030.1"/>
    </source>
</evidence>
<gene>
    <name evidence="2" type="ORF">HW532_21430</name>
</gene>
<accession>A0A7S8HDV1</accession>
<evidence type="ECO:0000256" key="1">
    <source>
        <dbReference type="SAM" id="SignalP"/>
    </source>
</evidence>
<keyword evidence="1" id="KW-0732">Signal</keyword>
<protein>
    <submittedName>
        <fullName evidence="2">Uncharacterized protein</fullName>
    </submittedName>
</protein>
<proteinExistence type="predicted"/>
<reference evidence="2 3" key="1">
    <citation type="submission" date="2020-06" db="EMBL/GenBank/DDBJ databases">
        <title>Genome sequence of 2 isolates from Red Sea Mangroves.</title>
        <authorList>
            <person name="Sefrji F."/>
            <person name="Michoud G."/>
            <person name="Merlino G."/>
            <person name="Daffonchio D."/>
        </authorList>
    </citation>
    <scope>NUCLEOTIDE SEQUENCE [LARGE SCALE GENOMIC DNA]</scope>
    <source>
        <strain evidence="2 3">R1DC25</strain>
    </source>
</reference>
<dbReference type="EMBL" id="CP058214">
    <property type="protein sequence ID" value="QPC45030.1"/>
    <property type="molecule type" value="Genomic_DNA"/>
</dbReference>
<keyword evidence="3" id="KW-1185">Reference proteome</keyword>
<name>A0A7S8HDV1_9HYPH</name>